<dbReference type="EnsemblMetazoa" id="XM_029486662.1">
    <property type="protein sequence ID" value="XP_029342522.1"/>
    <property type="gene ID" value="LOC107882543"/>
</dbReference>
<dbReference type="OrthoDB" id="4845918at2759"/>
<dbReference type="GeneID" id="107882543"/>
<proteinExistence type="predicted"/>
<reference evidence="3" key="1">
    <citation type="submission" date="2010-06" db="EMBL/GenBank/DDBJ databases">
        <authorList>
            <person name="Jiang H."/>
            <person name="Abraham K."/>
            <person name="Ali S."/>
            <person name="Alsbrooks S.L."/>
            <person name="Anim B.N."/>
            <person name="Anosike U.S."/>
            <person name="Attaway T."/>
            <person name="Bandaranaike D.P."/>
            <person name="Battles P.K."/>
            <person name="Bell S.N."/>
            <person name="Bell A.V."/>
            <person name="Beltran B."/>
            <person name="Bickham C."/>
            <person name="Bustamante Y."/>
            <person name="Caleb T."/>
            <person name="Canada A."/>
            <person name="Cardenas V."/>
            <person name="Carter K."/>
            <person name="Chacko J."/>
            <person name="Chandrabose M.N."/>
            <person name="Chavez D."/>
            <person name="Chavez A."/>
            <person name="Chen L."/>
            <person name="Chu H.-S."/>
            <person name="Claassen K.J."/>
            <person name="Cockrell R."/>
            <person name="Collins M."/>
            <person name="Cooper J.A."/>
            <person name="Cree A."/>
            <person name="Curry S.M."/>
            <person name="Da Y."/>
            <person name="Dao M.D."/>
            <person name="Das B."/>
            <person name="Davila M.-L."/>
            <person name="Davy-Carroll L."/>
            <person name="Denson S."/>
            <person name="Dinh H."/>
            <person name="Ebong V.E."/>
            <person name="Edwards J.R."/>
            <person name="Egan A."/>
            <person name="El-Daye J."/>
            <person name="Escobedo L."/>
            <person name="Fernandez S."/>
            <person name="Fernando P.R."/>
            <person name="Flagg N."/>
            <person name="Forbes L.D."/>
            <person name="Fowler R.G."/>
            <person name="Fu Q."/>
            <person name="Gabisi R.A."/>
            <person name="Ganer J."/>
            <person name="Garbino Pronczuk A."/>
            <person name="Garcia R.M."/>
            <person name="Garner T."/>
            <person name="Garrett T.E."/>
            <person name="Gonzalez D.A."/>
            <person name="Hamid H."/>
            <person name="Hawkins E.S."/>
            <person name="Hirani K."/>
            <person name="Hogues M.E."/>
            <person name="Hollins B."/>
            <person name="Hsiao C.-H."/>
            <person name="Jabil R."/>
            <person name="James M.L."/>
            <person name="Jhangiani S.N."/>
            <person name="Johnson B."/>
            <person name="Johnson Q."/>
            <person name="Joshi V."/>
            <person name="Kalu J.B."/>
            <person name="Kam C."/>
            <person name="Kashfia A."/>
            <person name="Keebler J."/>
            <person name="Kisamo H."/>
            <person name="Kovar C.L."/>
            <person name="Lago L.A."/>
            <person name="Lai C.-Y."/>
            <person name="Laidlaw J."/>
            <person name="Lara F."/>
            <person name="Le T.-K."/>
            <person name="Lee S.L."/>
            <person name="Legall F.H."/>
            <person name="Lemon S.J."/>
            <person name="Lewis L.R."/>
            <person name="Li B."/>
            <person name="Liu Y."/>
            <person name="Liu Y.-S."/>
            <person name="Lopez J."/>
            <person name="Lozado R.J."/>
            <person name="Lu J."/>
            <person name="Madu R.C."/>
            <person name="Maheshwari M."/>
            <person name="Maheshwari R."/>
            <person name="Malloy K."/>
            <person name="Martinez E."/>
            <person name="Mathew T."/>
            <person name="Mercado I.C."/>
            <person name="Mercado C."/>
            <person name="Meyer B."/>
            <person name="Montgomery K."/>
            <person name="Morgan M.B."/>
            <person name="Munidasa M."/>
            <person name="Nazareth L.V."/>
            <person name="Nelson J."/>
            <person name="Ng B.M."/>
            <person name="Nguyen N.B."/>
            <person name="Nguyen P.Q."/>
            <person name="Nguyen T."/>
            <person name="Obregon M."/>
            <person name="Okwuonu G.O."/>
            <person name="Onwere C.G."/>
            <person name="Orozco G."/>
            <person name="Parra A."/>
            <person name="Patel S."/>
            <person name="Patil S."/>
            <person name="Perez A."/>
            <person name="Perez Y."/>
            <person name="Pham C."/>
            <person name="Primus E.L."/>
            <person name="Pu L.-L."/>
            <person name="Puazo M."/>
            <person name="Qin X."/>
            <person name="Quiroz J.B."/>
            <person name="Reese J."/>
            <person name="Richards S."/>
            <person name="Rives C.M."/>
            <person name="Robberts R."/>
            <person name="Ruiz S.J."/>
            <person name="Ruiz M.J."/>
            <person name="Santibanez J."/>
            <person name="Schneider B.W."/>
            <person name="Sisson I."/>
            <person name="Smith M."/>
            <person name="Sodergren E."/>
            <person name="Song X.-Z."/>
            <person name="Song B.B."/>
            <person name="Summersgill H."/>
            <person name="Thelus R."/>
            <person name="Thornton R.D."/>
            <person name="Trejos Z.Y."/>
            <person name="Usmani K."/>
            <person name="Vattathil S."/>
            <person name="Villasana D."/>
            <person name="Walker D.L."/>
            <person name="Wang S."/>
            <person name="Wang K."/>
            <person name="White C.S."/>
            <person name="Williams A.C."/>
            <person name="Williamson J."/>
            <person name="Wilson K."/>
            <person name="Woghiren I.O."/>
            <person name="Woodworth J.R."/>
            <person name="Worley K.C."/>
            <person name="Wright R.A."/>
            <person name="Wu W."/>
            <person name="Young L."/>
            <person name="Zhang L."/>
            <person name="Zhang J."/>
            <person name="Zhu Y."/>
            <person name="Muzny D.M."/>
            <person name="Weinstock G."/>
            <person name="Gibbs R.A."/>
        </authorList>
    </citation>
    <scope>NUCLEOTIDE SEQUENCE [LARGE SCALE GENOMIC DNA]</scope>
    <source>
        <strain evidence="3">LSR1</strain>
    </source>
</reference>
<dbReference type="AlphaFoldDB" id="A0A8R2NNC2"/>
<sequence>MPRPQNNKEESVDTSRRTWGFVVDVHDGEAAAESACKVEDRHTDSRTPATRNVDADGITPHVL</sequence>
<accession>A0A8R2NNC2</accession>
<evidence type="ECO:0000313" key="2">
    <source>
        <dbReference type="EnsemblMetazoa" id="XP_029342522.1"/>
    </source>
</evidence>
<evidence type="ECO:0000313" key="3">
    <source>
        <dbReference type="Proteomes" id="UP000007819"/>
    </source>
</evidence>
<feature type="compositionally biased region" description="Basic and acidic residues" evidence="1">
    <location>
        <begin position="36"/>
        <end position="45"/>
    </location>
</feature>
<organism evidence="2 3">
    <name type="scientific">Acyrthosiphon pisum</name>
    <name type="common">Pea aphid</name>
    <dbReference type="NCBI Taxonomy" id="7029"/>
    <lineage>
        <taxon>Eukaryota</taxon>
        <taxon>Metazoa</taxon>
        <taxon>Ecdysozoa</taxon>
        <taxon>Arthropoda</taxon>
        <taxon>Hexapoda</taxon>
        <taxon>Insecta</taxon>
        <taxon>Pterygota</taxon>
        <taxon>Neoptera</taxon>
        <taxon>Paraneoptera</taxon>
        <taxon>Hemiptera</taxon>
        <taxon>Sternorrhyncha</taxon>
        <taxon>Aphidomorpha</taxon>
        <taxon>Aphidoidea</taxon>
        <taxon>Aphididae</taxon>
        <taxon>Macrosiphini</taxon>
        <taxon>Acyrthosiphon</taxon>
    </lineage>
</organism>
<dbReference type="Proteomes" id="UP000007819">
    <property type="component" value="Chromosome A1"/>
</dbReference>
<dbReference type="RefSeq" id="XP_029342522.1">
    <property type="nucleotide sequence ID" value="XM_029486662.1"/>
</dbReference>
<protein>
    <submittedName>
        <fullName evidence="2">Uncharacterized protein</fullName>
    </submittedName>
</protein>
<reference evidence="2" key="2">
    <citation type="submission" date="2022-06" db="UniProtKB">
        <authorList>
            <consortium name="EnsemblMetazoa"/>
        </authorList>
    </citation>
    <scope>IDENTIFICATION</scope>
</reference>
<feature type="region of interest" description="Disordered" evidence="1">
    <location>
        <begin position="30"/>
        <end position="63"/>
    </location>
</feature>
<evidence type="ECO:0000256" key="1">
    <source>
        <dbReference type="SAM" id="MobiDB-lite"/>
    </source>
</evidence>
<keyword evidence="3" id="KW-1185">Reference proteome</keyword>
<name>A0A8R2NNC2_ACYPI</name>